<reference evidence="2" key="1">
    <citation type="submission" date="2014-12" db="EMBL/GenBank/DDBJ databases">
        <title>Insight into the proteome of Arion vulgaris.</title>
        <authorList>
            <person name="Aradska J."/>
            <person name="Bulat T."/>
            <person name="Smidak R."/>
            <person name="Sarate P."/>
            <person name="Gangsoo J."/>
            <person name="Sialana F."/>
            <person name="Bilban M."/>
            <person name="Lubec G."/>
        </authorList>
    </citation>
    <scope>NUCLEOTIDE SEQUENCE</scope>
    <source>
        <tissue evidence="2">Skin</tissue>
    </source>
</reference>
<evidence type="ECO:0000313" key="2">
    <source>
        <dbReference type="EMBL" id="CEK57136.1"/>
    </source>
</evidence>
<dbReference type="AlphaFoldDB" id="A0A0B6YMX2"/>
<dbReference type="Gene3D" id="2.10.50.10">
    <property type="entry name" value="Tumor Necrosis Factor Receptor, subunit A, domain 2"/>
    <property type="match status" value="1"/>
</dbReference>
<organism evidence="2">
    <name type="scientific">Arion vulgaris</name>
    <dbReference type="NCBI Taxonomy" id="1028688"/>
    <lineage>
        <taxon>Eukaryota</taxon>
        <taxon>Metazoa</taxon>
        <taxon>Spiralia</taxon>
        <taxon>Lophotrochozoa</taxon>
        <taxon>Mollusca</taxon>
        <taxon>Gastropoda</taxon>
        <taxon>Heterobranchia</taxon>
        <taxon>Euthyneura</taxon>
        <taxon>Panpulmonata</taxon>
        <taxon>Eupulmonata</taxon>
        <taxon>Stylommatophora</taxon>
        <taxon>Helicina</taxon>
        <taxon>Arionoidea</taxon>
        <taxon>Arionidae</taxon>
        <taxon>Arion</taxon>
    </lineage>
</organism>
<proteinExistence type="predicted"/>
<keyword evidence="1" id="KW-0732">Signal</keyword>
<dbReference type="EMBL" id="HACG01010271">
    <property type="protein sequence ID" value="CEK57136.1"/>
    <property type="molecule type" value="Transcribed_RNA"/>
</dbReference>
<accession>A0A0B6YMX2</accession>
<feature type="non-terminal residue" evidence="2">
    <location>
        <position position="84"/>
    </location>
</feature>
<protein>
    <recommendedName>
        <fullName evidence="3">Tyrosine-protein kinase ephrin type A/B receptor-like domain-containing protein</fullName>
    </recommendedName>
</protein>
<feature type="chain" id="PRO_5002110812" description="Tyrosine-protein kinase ephrin type A/B receptor-like domain-containing protein" evidence="1">
    <location>
        <begin position="19"/>
        <end position="84"/>
    </location>
</feature>
<evidence type="ECO:0008006" key="3">
    <source>
        <dbReference type="Google" id="ProtNLM"/>
    </source>
</evidence>
<gene>
    <name evidence="2" type="primary">ORF29376</name>
</gene>
<name>A0A0B6YMX2_9EUPU</name>
<sequence length="84" mass="9320">MMLETILFVGLLCHLAEGFYICSVTCESGQYCSQEDCISCPEGSFQEEPVHQMTKCLPWTTKPSESNYVIAINGSATSDVVWKC</sequence>
<evidence type="ECO:0000256" key="1">
    <source>
        <dbReference type="SAM" id="SignalP"/>
    </source>
</evidence>
<feature type="signal peptide" evidence="1">
    <location>
        <begin position="1"/>
        <end position="18"/>
    </location>
</feature>